<dbReference type="InterPro" id="IPR009057">
    <property type="entry name" value="Homeodomain-like_sf"/>
</dbReference>
<dbReference type="InterPro" id="IPR036271">
    <property type="entry name" value="Tet_transcr_reg_TetR-rel_C_sf"/>
</dbReference>
<dbReference type="eggNOG" id="COG1309">
    <property type="taxonomic scope" value="Bacteria"/>
</dbReference>
<dbReference type="InterPro" id="IPR041474">
    <property type="entry name" value="NicS_C"/>
</dbReference>
<dbReference type="PANTHER" id="PTHR30328">
    <property type="entry name" value="TRANSCRIPTIONAL REPRESSOR"/>
    <property type="match status" value="1"/>
</dbReference>
<dbReference type="PANTHER" id="PTHR30328:SF54">
    <property type="entry name" value="HTH-TYPE TRANSCRIPTIONAL REPRESSOR SCO4008"/>
    <property type="match status" value="1"/>
</dbReference>
<dbReference type="InterPro" id="IPR050109">
    <property type="entry name" value="HTH-type_TetR-like_transc_reg"/>
</dbReference>
<dbReference type="InterPro" id="IPR001647">
    <property type="entry name" value="HTH_TetR"/>
</dbReference>
<keyword evidence="5" id="KW-1185">Reference proteome</keyword>
<organism evidence="4 5">
    <name type="scientific">Sulfurimonas autotrophica (strain ATCC BAA-671 / DSM 16294 / JCM 11897 / OK10)</name>
    <dbReference type="NCBI Taxonomy" id="563040"/>
    <lineage>
        <taxon>Bacteria</taxon>
        <taxon>Pseudomonadati</taxon>
        <taxon>Campylobacterota</taxon>
        <taxon>Epsilonproteobacteria</taxon>
        <taxon>Campylobacterales</taxon>
        <taxon>Sulfurimonadaceae</taxon>
        <taxon>Sulfurimonas</taxon>
    </lineage>
</organism>
<accession>E0UUX4</accession>
<dbReference type="EMBL" id="CP002205">
    <property type="protein sequence ID" value="ADN08486.1"/>
    <property type="molecule type" value="Genomic_DNA"/>
</dbReference>
<feature type="domain" description="HTH tetR-type" evidence="3">
    <location>
        <begin position="9"/>
        <end position="69"/>
    </location>
</feature>
<evidence type="ECO:0000259" key="3">
    <source>
        <dbReference type="PROSITE" id="PS50977"/>
    </source>
</evidence>
<dbReference type="HOGENOM" id="CLU_069356_1_4_7"/>
<dbReference type="Proteomes" id="UP000007803">
    <property type="component" value="Chromosome"/>
</dbReference>
<dbReference type="GO" id="GO:0003677">
    <property type="term" value="F:DNA binding"/>
    <property type="evidence" value="ECO:0007669"/>
    <property type="project" value="UniProtKB-UniRule"/>
</dbReference>
<dbReference type="KEGG" id="sua:Saut_0437"/>
<dbReference type="SUPFAM" id="SSF46689">
    <property type="entry name" value="Homeodomain-like"/>
    <property type="match status" value="1"/>
</dbReference>
<dbReference type="Pfam" id="PF00440">
    <property type="entry name" value="TetR_N"/>
    <property type="match status" value="1"/>
</dbReference>
<sequence>MAKQKRDAEATKAKILTSAIALFSKNGFDATTADDIAKESQVNKALIYYYFKNKAGLYETVMSSLFNSIYEEVIKAEKCCDSITSELHAFIETYANYAQKHPYFPALLLRELSDSGAHLPEMMFASMRRLFLLLSDILRRGEAEGVFKKSIPMVLHFMIIGSLNLLVTTQPLRKQAAQMDSEVDTCSECPMDEIAEYIFNTVKAALEVN</sequence>
<evidence type="ECO:0000313" key="4">
    <source>
        <dbReference type="EMBL" id="ADN08486.1"/>
    </source>
</evidence>
<dbReference type="Pfam" id="PF17938">
    <property type="entry name" value="TetR_C_29"/>
    <property type="match status" value="1"/>
</dbReference>
<name>E0UUX4_SULAO</name>
<dbReference type="RefSeq" id="WP_013326242.1">
    <property type="nucleotide sequence ID" value="NC_014506.1"/>
</dbReference>
<dbReference type="OrthoDB" id="9790413at2"/>
<dbReference type="AlphaFoldDB" id="E0UUX4"/>
<dbReference type="PROSITE" id="PS01081">
    <property type="entry name" value="HTH_TETR_1"/>
    <property type="match status" value="1"/>
</dbReference>
<protein>
    <submittedName>
        <fullName evidence="4">Transcriptional regulator, TetR family</fullName>
    </submittedName>
</protein>
<dbReference type="STRING" id="563040.Saut_0437"/>
<dbReference type="PROSITE" id="PS50977">
    <property type="entry name" value="HTH_TETR_2"/>
    <property type="match status" value="1"/>
</dbReference>
<feature type="DNA-binding region" description="H-T-H motif" evidence="2">
    <location>
        <begin position="32"/>
        <end position="51"/>
    </location>
</feature>
<dbReference type="SUPFAM" id="SSF48498">
    <property type="entry name" value="Tetracyclin repressor-like, C-terminal domain"/>
    <property type="match status" value="1"/>
</dbReference>
<gene>
    <name evidence="4" type="ordered locus">Saut_0437</name>
</gene>
<reference evidence="5" key="1">
    <citation type="journal article" date="2010" name="Stand. Genomic Sci.">
        <title>Complete genome sequence of Sulfurimonas autotrophica type strain (OK10).</title>
        <authorList>
            <person name="Sikorski J."/>
            <person name="Munk C."/>
            <person name="Lapidus A."/>
            <person name="Djao O."/>
            <person name="Lucas S."/>
            <person name="Glavina Del Rio T."/>
            <person name="Nolan M."/>
            <person name="Tice H."/>
            <person name="Han C."/>
            <person name="Cheng J."/>
            <person name="Tapia R."/>
            <person name="Goodwin L."/>
            <person name="Pitluck S."/>
            <person name="Liolios K."/>
            <person name="Ivanova N."/>
            <person name="Mavromatis K."/>
            <person name="Mikhailova N."/>
            <person name="Pati A."/>
            <person name="Sims D."/>
            <person name="Meincke L."/>
            <person name="Brettin T."/>
            <person name="Detter J."/>
            <person name="Chen A."/>
            <person name="Palaniappan K."/>
            <person name="Land M."/>
            <person name="Hauser L."/>
            <person name="Chang Y."/>
            <person name="Jeffries C."/>
            <person name="Rohde M."/>
            <person name="Lang E."/>
            <person name="Spring S."/>
            <person name="Goker M."/>
            <person name="Woyke T."/>
            <person name="Bristow J."/>
            <person name="Eisen J."/>
            <person name="Markowitz V."/>
            <person name="Hugenholtz P."/>
            <person name="Kyrpides N."/>
            <person name="Klenk H."/>
        </authorList>
    </citation>
    <scope>NUCLEOTIDE SEQUENCE [LARGE SCALE GENOMIC DNA]</scope>
    <source>
        <strain evidence="5">ATCC BAA-671 / DSM 16294 / JCM 11897 / OK10</strain>
    </source>
</reference>
<evidence type="ECO:0000256" key="1">
    <source>
        <dbReference type="ARBA" id="ARBA00023125"/>
    </source>
</evidence>
<keyword evidence="1 2" id="KW-0238">DNA-binding</keyword>
<proteinExistence type="predicted"/>
<dbReference type="PRINTS" id="PR00455">
    <property type="entry name" value="HTHTETR"/>
</dbReference>
<evidence type="ECO:0000313" key="5">
    <source>
        <dbReference type="Proteomes" id="UP000007803"/>
    </source>
</evidence>
<dbReference type="Gene3D" id="1.10.357.10">
    <property type="entry name" value="Tetracycline Repressor, domain 2"/>
    <property type="match status" value="1"/>
</dbReference>
<dbReference type="InterPro" id="IPR023772">
    <property type="entry name" value="DNA-bd_HTH_TetR-type_CS"/>
</dbReference>
<evidence type="ECO:0000256" key="2">
    <source>
        <dbReference type="PROSITE-ProRule" id="PRU00335"/>
    </source>
</evidence>